<gene>
    <name evidence="2" type="ORF">UC8_50210</name>
</gene>
<organism evidence="2 3">
    <name type="scientific">Roseimaritima ulvae</name>
    <dbReference type="NCBI Taxonomy" id="980254"/>
    <lineage>
        <taxon>Bacteria</taxon>
        <taxon>Pseudomonadati</taxon>
        <taxon>Planctomycetota</taxon>
        <taxon>Planctomycetia</taxon>
        <taxon>Pirellulales</taxon>
        <taxon>Pirellulaceae</taxon>
        <taxon>Roseimaritima</taxon>
    </lineage>
</organism>
<dbReference type="EMBL" id="CP042914">
    <property type="protein sequence ID" value="QEG42978.1"/>
    <property type="molecule type" value="Genomic_DNA"/>
</dbReference>
<accession>A0A5B9QVB2</accession>
<feature type="domain" description="N-acetyltransferase" evidence="1">
    <location>
        <begin position="15"/>
        <end position="176"/>
    </location>
</feature>
<dbReference type="InterPro" id="IPR000182">
    <property type="entry name" value="GNAT_dom"/>
</dbReference>
<dbReference type="Pfam" id="PF00583">
    <property type="entry name" value="Acetyltransf_1"/>
    <property type="match status" value="1"/>
</dbReference>
<evidence type="ECO:0000259" key="1">
    <source>
        <dbReference type="PROSITE" id="PS51186"/>
    </source>
</evidence>
<proteinExistence type="predicted"/>
<evidence type="ECO:0000313" key="3">
    <source>
        <dbReference type="Proteomes" id="UP000325286"/>
    </source>
</evidence>
<dbReference type="GO" id="GO:0016747">
    <property type="term" value="F:acyltransferase activity, transferring groups other than amino-acyl groups"/>
    <property type="evidence" value="ECO:0007669"/>
    <property type="project" value="InterPro"/>
</dbReference>
<dbReference type="PANTHER" id="PTHR43072">
    <property type="entry name" value="N-ACETYLTRANSFERASE"/>
    <property type="match status" value="1"/>
</dbReference>
<evidence type="ECO:0000313" key="2">
    <source>
        <dbReference type="EMBL" id="QEG42978.1"/>
    </source>
</evidence>
<dbReference type="PROSITE" id="PS51186">
    <property type="entry name" value="GNAT"/>
    <property type="match status" value="1"/>
</dbReference>
<dbReference type="OrthoDB" id="9796171at2"/>
<dbReference type="Gene3D" id="3.40.630.30">
    <property type="match status" value="1"/>
</dbReference>
<dbReference type="RefSeq" id="WP_068141899.1">
    <property type="nucleotide sequence ID" value="NZ_CP042914.1"/>
</dbReference>
<sequence length="191" mass="21816">MNCQFFAMEVSQPTFAVASHSPYRWEYWQPGLRSVVPPGCSWLPFAAWSLMHVTRRFRNRQYAVMLAYDGSRPIHRTCVFPGYFRFPFMEPRDLQIGDVWTDPDYRGQGIAGMGLARALTQLASTGPRRVWYLTESTNTASIRLAERIGFTSVGQGSRTKKFHCRALGAYVINELSTNLPQTRMDSYEKAA</sequence>
<dbReference type="AlphaFoldDB" id="A0A5B9QVB2"/>
<dbReference type="Proteomes" id="UP000325286">
    <property type="component" value="Chromosome"/>
</dbReference>
<dbReference type="InterPro" id="IPR016181">
    <property type="entry name" value="Acyl_CoA_acyltransferase"/>
</dbReference>
<dbReference type="KEGG" id="rul:UC8_50210"/>
<keyword evidence="3" id="KW-1185">Reference proteome</keyword>
<dbReference type="SUPFAM" id="SSF55729">
    <property type="entry name" value="Acyl-CoA N-acyltransferases (Nat)"/>
    <property type="match status" value="1"/>
</dbReference>
<keyword evidence="2" id="KW-0808">Transferase</keyword>
<dbReference type="CDD" id="cd04301">
    <property type="entry name" value="NAT_SF"/>
    <property type="match status" value="1"/>
</dbReference>
<reference evidence="2 3" key="1">
    <citation type="submission" date="2019-08" db="EMBL/GenBank/DDBJ databases">
        <title>Deep-cultivation of Planctomycetes and their phenomic and genomic characterization uncovers novel biology.</title>
        <authorList>
            <person name="Wiegand S."/>
            <person name="Jogler M."/>
            <person name="Boedeker C."/>
            <person name="Pinto D."/>
            <person name="Vollmers J."/>
            <person name="Rivas-Marin E."/>
            <person name="Kohn T."/>
            <person name="Peeters S.H."/>
            <person name="Heuer A."/>
            <person name="Rast P."/>
            <person name="Oberbeckmann S."/>
            <person name="Bunk B."/>
            <person name="Jeske O."/>
            <person name="Meyerdierks A."/>
            <person name="Storesund J.E."/>
            <person name="Kallscheuer N."/>
            <person name="Luecker S."/>
            <person name="Lage O.M."/>
            <person name="Pohl T."/>
            <person name="Merkel B.J."/>
            <person name="Hornburger P."/>
            <person name="Mueller R.-W."/>
            <person name="Bruemmer F."/>
            <person name="Labrenz M."/>
            <person name="Spormann A.M."/>
            <person name="Op den Camp H."/>
            <person name="Overmann J."/>
            <person name="Amann R."/>
            <person name="Jetten M.S.M."/>
            <person name="Mascher T."/>
            <person name="Medema M.H."/>
            <person name="Devos D.P."/>
            <person name="Kaster A.-K."/>
            <person name="Ovreas L."/>
            <person name="Rohde M."/>
            <person name="Galperin M.Y."/>
            <person name="Jogler C."/>
        </authorList>
    </citation>
    <scope>NUCLEOTIDE SEQUENCE [LARGE SCALE GENOMIC DNA]</scope>
    <source>
        <strain evidence="2 3">UC8</strain>
    </source>
</reference>
<protein>
    <submittedName>
        <fullName evidence="2">Acetyltransferase (GNAT) family protein</fullName>
    </submittedName>
</protein>
<name>A0A5B9QVB2_9BACT</name>